<keyword evidence="1" id="KW-1133">Transmembrane helix</keyword>
<dbReference type="EMBL" id="CP012033">
    <property type="protein sequence ID" value="AKP64669.1"/>
    <property type="molecule type" value="Genomic_DNA"/>
</dbReference>
<dbReference type="Proteomes" id="UP000036000">
    <property type="component" value="Chromosome"/>
</dbReference>
<organism evidence="2 3">
    <name type="scientific">Levilactobacillus koreensis</name>
    <dbReference type="NCBI Taxonomy" id="637971"/>
    <lineage>
        <taxon>Bacteria</taxon>
        <taxon>Bacillati</taxon>
        <taxon>Bacillota</taxon>
        <taxon>Bacilli</taxon>
        <taxon>Lactobacillales</taxon>
        <taxon>Lactobacillaceae</taxon>
        <taxon>Levilactobacillus</taxon>
    </lineage>
</organism>
<dbReference type="RefSeq" id="WP_048734029.1">
    <property type="nucleotide sequence ID" value="NZ_CP012033.1"/>
</dbReference>
<gene>
    <name evidence="2" type="ORF">ABN16_06445</name>
</gene>
<proteinExistence type="predicted"/>
<sequence length="141" mass="16397">MKDFGRFWLKQAGIGLIFVLIIAVLGHFNYAKGQLIGGFTGADWYFLLSWVCFPFAKWVVLMDDRELQAPVFRRRRRRRRQAADETASVYEKMAKPERVPRLKAAPKTTQAWYWRLLIDIALAFMAPIILGGFVTYSLKHN</sequence>
<reference evidence="2 3" key="1">
    <citation type="submission" date="2015-07" db="EMBL/GenBank/DDBJ databases">
        <title>Lactobacillus korensis/26-25/ whole genome sequencing.</title>
        <authorList>
            <person name="Kim M.K."/>
            <person name="Im W.-T."/>
            <person name="Srinivasan S."/>
            <person name="Lee J.-J."/>
        </authorList>
    </citation>
    <scope>NUCLEOTIDE SEQUENCE [LARGE SCALE GENOMIC DNA]</scope>
    <source>
        <strain evidence="2 3">26-25</strain>
    </source>
</reference>
<dbReference type="AlphaFoldDB" id="A0AAC8UWE4"/>
<protein>
    <submittedName>
        <fullName evidence="2">Uncharacterized protein</fullName>
    </submittedName>
</protein>
<feature type="transmembrane region" description="Helical" evidence="1">
    <location>
        <begin position="42"/>
        <end position="60"/>
    </location>
</feature>
<evidence type="ECO:0000256" key="1">
    <source>
        <dbReference type="SAM" id="Phobius"/>
    </source>
</evidence>
<keyword evidence="1" id="KW-0472">Membrane</keyword>
<evidence type="ECO:0000313" key="2">
    <source>
        <dbReference type="EMBL" id="AKP64669.1"/>
    </source>
</evidence>
<feature type="transmembrane region" description="Helical" evidence="1">
    <location>
        <begin position="12"/>
        <end position="30"/>
    </location>
</feature>
<evidence type="ECO:0000313" key="3">
    <source>
        <dbReference type="Proteomes" id="UP000036000"/>
    </source>
</evidence>
<accession>A0AAC8UWE4</accession>
<keyword evidence="1" id="KW-0812">Transmembrane</keyword>
<dbReference type="KEGG" id="lko:ABN16_06445"/>
<keyword evidence="3" id="KW-1185">Reference proteome</keyword>
<name>A0AAC8UWE4_9LACO</name>
<feature type="transmembrane region" description="Helical" evidence="1">
    <location>
        <begin position="116"/>
        <end position="138"/>
    </location>
</feature>